<keyword evidence="2" id="KW-1185">Reference proteome</keyword>
<name>A0ABY5VNE2_9ACTN</name>
<organism evidence="1 2">
    <name type="scientific">Dactylosporangium fulvum</name>
    <dbReference type="NCBI Taxonomy" id="53359"/>
    <lineage>
        <taxon>Bacteria</taxon>
        <taxon>Bacillati</taxon>
        <taxon>Actinomycetota</taxon>
        <taxon>Actinomycetes</taxon>
        <taxon>Micromonosporales</taxon>
        <taxon>Micromonosporaceae</taxon>
        <taxon>Dactylosporangium</taxon>
    </lineage>
</organism>
<reference evidence="1" key="2">
    <citation type="submission" date="2022-09" db="EMBL/GenBank/DDBJ databases">
        <title>Biosynthetic gene clusters of Dactylosporangioum fulvum.</title>
        <authorList>
            <person name="Caradec T."/>
        </authorList>
    </citation>
    <scope>NUCLEOTIDE SEQUENCE</scope>
    <source>
        <strain evidence="1">NRRL B-16292</strain>
    </source>
</reference>
<sequence>MTAAAPPAPLPPIDDAALRHVAELVAELGALVRAARAGAGAGRVERIEAAIAQARAVSATLGTAMVSARDRVAGH</sequence>
<proteinExistence type="predicted"/>
<evidence type="ECO:0000313" key="2">
    <source>
        <dbReference type="Proteomes" id="UP001059617"/>
    </source>
</evidence>
<dbReference type="Proteomes" id="UP001059617">
    <property type="component" value="Chromosome"/>
</dbReference>
<dbReference type="EMBL" id="CP073720">
    <property type="protein sequence ID" value="UWP79233.1"/>
    <property type="molecule type" value="Genomic_DNA"/>
</dbReference>
<accession>A0ABY5VNE2</accession>
<dbReference type="RefSeq" id="WP_259856840.1">
    <property type="nucleotide sequence ID" value="NZ_CP073720.1"/>
</dbReference>
<gene>
    <name evidence="1" type="ORF">Dfulv_29165</name>
</gene>
<reference evidence="1" key="1">
    <citation type="submission" date="2021-04" db="EMBL/GenBank/DDBJ databases">
        <authorList>
            <person name="Hartkoorn R.C."/>
            <person name="Beaudoing E."/>
            <person name="Hot D."/>
        </authorList>
    </citation>
    <scope>NUCLEOTIDE SEQUENCE</scope>
    <source>
        <strain evidence="1">NRRL B-16292</strain>
    </source>
</reference>
<evidence type="ECO:0000313" key="1">
    <source>
        <dbReference type="EMBL" id="UWP79233.1"/>
    </source>
</evidence>
<protein>
    <submittedName>
        <fullName evidence="1">Uncharacterized protein</fullName>
    </submittedName>
</protein>